<reference evidence="1 2" key="1">
    <citation type="journal article" date="2022" name="Nat. Ecol. Evol.">
        <title>A masculinizing supergene underlies an exaggerated male reproductive morph in a spider.</title>
        <authorList>
            <person name="Hendrickx F."/>
            <person name="De Corte Z."/>
            <person name="Sonet G."/>
            <person name="Van Belleghem S.M."/>
            <person name="Kostlbacher S."/>
            <person name="Vangestel C."/>
        </authorList>
    </citation>
    <scope>NUCLEOTIDE SEQUENCE [LARGE SCALE GENOMIC DNA]</scope>
    <source>
        <strain evidence="1">W744_W776</strain>
    </source>
</reference>
<accession>A0AAV6UIZ8</accession>
<dbReference type="AlphaFoldDB" id="A0AAV6UIZ8"/>
<comment type="caution">
    <text evidence="1">The sequence shown here is derived from an EMBL/GenBank/DDBJ whole genome shotgun (WGS) entry which is preliminary data.</text>
</comment>
<organism evidence="1 2">
    <name type="scientific">Oedothorax gibbosus</name>
    <dbReference type="NCBI Taxonomy" id="931172"/>
    <lineage>
        <taxon>Eukaryota</taxon>
        <taxon>Metazoa</taxon>
        <taxon>Ecdysozoa</taxon>
        <taxon>Arthropoda</taxon>
        <taxon>Chelicerata</taxon>
        <taxon>Arachnida</taxon>
        <taxon>Araneae</taxon>
        <taxon>Araneomorphae</taxon>
        <taxon>Entelegynae</taxon>
        <taxon>Araneoidea</taxon>
        <taxon>Linyphiidae</taxon>
        <taxon>Erigoninae</taxon>
        <taxon>Oedothorax</taxon>
    </lineage>
</organism>
<gene>
    <name evidence="1" type="ORF">JTE90_026001</name>
</gene>
<dbReference type="Proteomes" id="UP000827092">
    <property type="component" value="Unassembled WGS sequence"/>
</dbReference>
<keyword evidence="2" id="KW-1185">Reference proteome</keyword>
<evidence type="ECO:0000313" key="2">
    <source>
        <dbReference type="Proteomes" id="UP000827092"/>
    </source>
</evidence>
<proteinExistence type="predicted"/>
<evidence type="ECO:0000313" key="1">
    <source>
        <dbReference type="EMBL" id="KAG8183301.1"/>
    </source>
</evidence>
<protein>
    <submittedName>
        <fullName evidence="1">Uncharacterized protein</fullName>
    </submittedName>
</protein>
<sequence>MTLVGIDLHAPHLQWQSRCSSRSVATAREPIPDRLHDAAVFGGAENENPNKRLSLRPRDEEDDAEEMIMLGRRDARVVFGEQFGI</sequence>
<dbReference type="EMBL" id="JAFNEN010000423">
    <property type="protein sequence ID" value="KAG8183301.1"/>
    <property type="molecule type" value="Genomic_DNA"/>
</dbReference>
<name>A0AAV6UIZ8_9ARAC</name>